<dbReference type="AlphaFoldDB" id="A0ABD1RKJ9"/>
<feature type="region of interest" description="Disordered" evidence="1">
    <location>
        <begin position="1"/>
        <end position="32"/>
    </location>
</feature>
<evidence type="ECO:0000313" key="3">
    <source>
        <dbReference type="Proteomes" id="UP001604277"/>
    </source>
</evidence>
<name>A0ABD1RKJ9_9LAMI</name>
<evidence type="ECO:0000313" key="2">
    <source>
        <dbReference type="EMBL" id="KAL2488671.1"/>
    </source>
</evidence>
<proteinExistence type="predicted"/>
<reference evidence="3" key="1">
    <citation type="submission" date="2024-07" db="EMBL/GenBank/DDBJ databases">
        <title>Two chromosome-level genome assemblies of Korean endemic species Abeliophyllum distichum and Forsythia ovata (Oleaceae).</title>
        <authorList>
            <person name="Jang H."/>
        </authorList>
    </citation>
    <scope>NUCLEOTIDE SEQUENCE [LARGE SCALE GENOMIC DNA]</scope>
</reference>
<keyword evidence="3" id="KW-1185">Reference proteome</keyword>
<protein>
    <submittedName>
        <fullName evidence="2">Uncharacterized protein</fullName>
    </submittedName>
</protein>
<organism evidence="2 3">
    <name type="scientific">Forsythia ovata</name>
    <dbReference type="NCBI Taxonomy" id="205694"/>
    <lineage>
        <taxon>Eukaryota</taxon>
        <taxon>Viridiplantae</taxon>
        <taxon>Streptophyta</taxon>
        <taxon>Embryophyta</taxon>
        <taxon>Tracheophyta</taxon>
        <taxon>Spermatophyta</taxon>
        <taxon>Magnoliopsida</taxon>
        <taxon>eudicotyledons</taxon>
        <taxon>Gunneridae</taxon>
        <taxon>Pentapetalae</taxon>
        <taxon>asterids</taxon>
        <taxon>lamiids</taxon>
        <taxon>Lamiales</taxon>
        <taxon>Oleaceae</taxon>
        <taxon>Forsythieae</taxon>
        <taxon>Forsythia</taxon>
    </lineage>
</organism>
<accession>A0ABD1RKJ9</accession>
<comment type="caution">
    <text evidence="2">The sequence shown here is derived from an EMBL/GenBank/DDBJ whole genome shotgun (WGS) entry which is preliminary data.</text>
</comment>
<dbReference type="Proteomes" id="UP001604277">
    <property type="component" value="Unassembled WGS sequence"/>
</dbReference>
<gene>
    <name evidence="2" type="ORF">Fot_41963</name>
</gene>
<evidence type="ECO:0000256" key="1">
    <source>
        <dbReference type="SAM" id="MobiDB-lite"/>
    </source>
</evidence>
<dbReference type="EMBL" id="JBFOLJ010000012">
    <property type="protein sequence ID" value="KAL2488671.1"/>
    <property type="molecule type" value="Genomic_DNA"/>
</dbReference>
<sequence>MEDDTRQRKGKGVVGPSGVAEPDGDGESISPRTHRINLGLASDEMDLIEGWVEHVMELFGEHEDPDSDPDSWACNQYHSNLSPVDIAKLREPYRVPEGVRLIFPSKADRPCSPPKRYVAIMSDAFAILRSYHVCPYQVSPNFWTQAVGTWLIWQEVSPDYTMPLHVFHTLFKLNKCAKRDEEPAKGVKDWYYLTPKETHGPVITGHPSSIKH</sequence>